<proteinExistence type="predicted"/>
<dbReference type="EC" id="1.1.1.103" evidence="6"/>
<evidence type="ECO:0000256" key="1">
    <source>
        <dbReference type="ARBA" id="ARBA00022723"/>
    </source>
</evidence>
<dbReference type="PANTHER" id="PTHR43401">
    <property type="entry name" value="L-THREONINE 3-DEHYDROGENASE"/>
    <property type="match status" value="1"/>
</dbReference>
<evidence type="ECO:0000256" key="3">
    <source>
        <dbReference type="ARBA" id="ARBA00023002"/>
    </source>
</evidence>
<dbReference type="AlphaFoldDB" id="A0A3B1DVS0"/>
<dbReference type="InterPro" id="IPR013154">
    <property type="entry name" value="ADH-like_N"/>
</dbReference>
<dbReference type="EMBL" id="UOGK01000035">
    <property type="protein sequence ID" value="VAX36145.1"/>
    <property type="molecule type" value="Genomic_DNA"/>
</dbReference>
<keyword evidence="1" id="KW-0479">Metal-binding</keyword>
<dbReference type="PANTHER" id="PTHR43401:SF2">
    <property type="entry name" value="L-THREONINE 3-DEHYDROGENASE"/>
    <property type="match status" value="1"/>
</dbReference>
<dbReference type="Gene3D" id="3.40.50.720">
    <property type="entry name" value="NAD(P)-binding Rossmann-like Domain"/>
    <property type="match status" value="1"/>
</dbReference>
<reference evidence="6" key="1">
    <citation type="submission" date="2018-06" db="EMBL/GenBank/DDBJ databases">
        <authorList>
            <person name="Zhirakovskaya E."/>
        </authorList>
    </citation>
    <scope>NUCLEOTIDE SEQUENCE</scope>
</reference>
<protein>
    <submittedName>
        <fullName evidence="6">L-threonine 3-dehydrogenase</fullName>
        <ecNumber evidence="6">1.1.1.103</ecNumber>
    </submittedName>
</protein>
<evidence type="ECO:0000259" key="5">
    <source>
        <dbReference type="SMART" id="SM00829"/>
    </source>
</evidence>
<dbReference type="Gene3D" id="3.90.180.10">
    <property type="entry name" value="Medium-chain alcohol dehydrogenases, catalytic domain"/>
    <property type="match status" value="1"/>
</dbReference>
<name>A0A3B1DVS0_9ZZZZ</name>
<dbReference type="GO" id="GO:0046872">
    <property type="term" value="F:metal ion binding"/>
    <property type="evidence" value="ECO:0007669"/>
    <property type="project" value="UniProtKB-KW"/>
</dbReference>
<feature type="compositionally biased region" description="Polar residues" evidence="4">
    <location>
        <begin position="18"/>
        <end position="30"/>
    </location>
</feature>
<dbReference type="InterPro" id="IPR036291">
    <property type="entry name" value="NAD(P)-bd_dom_sf"/>
</dbReference>
<sequence>MGSAVTRYKPGLRVSAEGHTNSGTDYNSRTGNAHIASDTKIIGIDRDGCFADFVCVPEENVWPVHKNIPDKVAAVLDPLGNAVHTVMAADVSAKSVLISGVGIIGLMAVTVAKAAGASRIFCTDINPPRLELAKRLGAIEAYDALNGNGWIEDIRKACRGEGVDVLLEMSGAESALDQGFRALRNGGTAAMLGLPAKRVTFDFNENIIFKGCTVLGINGRKMFETWYQMEELLLSGRLELDEIITHQFPLEEYRTAFETMISGEGIKVVLEMG</sequence>
<gene>
    <name evidence="6" type="ORF">MNBD_PLANCTO03-454</name>
</gene>
<accession>A0A3B1DVS0</accession>
<keyword evidence="2" id="KW-0862">Zinc</keyword>
<keyword evidence="3 6" id="KW-0560">Oxidoreductase</keyword>
<dbReference type="SMART" id="SM00829">
    <property type="entry name" value="PKS_ER"/>
    <property type="match status" value="1"/>
</dbReference>
<dbReference type="GO" id="GO:0008743">
    <property type="term" value="F:L-threonine 3-dehydrogenase activity"/>
    <property type="evidence" value="ECO:0007669"/>
    <property type="project" value="UniProtKB-EC"/>
</dbReference>
<evidence type="ECO:0000313" key="6">
    <source>
        <dbReference type="EMBL" id="VAX36145.1"/>
    </source>
</evidence>
<dbReference type="InterPro" id="IPR020843">
    <property type="entry name" value="ER"/>
</dbReference>
<dbReference type="InterPro" id="IPR050129">
    <property type="entry name" value="Zn_alcohol_dh"/>
</dbReference>
<dbReference type="SUPFAM" id="SSF51735">
    <property type="entry name" value="NAD(P)-binding Rossmann-fold domains"/>
    <property type="match status" value="1"/>
</dbReference>
<dbReference type="Pfam" id="PF00107">
    <property type="entry name" value="ADH_zinc_N"/>
    <property type="match status" value="1"/>
</dbReference>
<dbReference type="InterPro" id="IPR011032">
    <property type="entry name" value="GroES-like_sf"/>
</dbReference>
<evidence type="ECO:0000256" key="2">
    <source>
        <dbReference type="ARBA" id="ARBA00022833"/>
    </source>
</evidence>
<dbReference type="SUPFAM" id="SSF50129">
    <property type="entry name" value="GroES-like"/>
    <property type="match status" value="1"/>
</dbReference>
<dbReference type="InterPro" id="IPR013149">
    <property type="entry name" value="ADH-like_C"/>
</dbReference>
<organism evidence="6">
    <name type="scientific">hydrothermal vent metagenome</name>
    <dbReference type="NCBI Taxonomy" id="652676"/>
    <lineage>
        <taxon>unclassified sequences</taxon>
        <taxon>metagenomes</taxon>
        <taxon>ecological metagenomes</taxon>
    </lineage>
</organism>
<evidence type="ECO:0000256" key="4">
    <source>
        <dbReference type="SAM" id="MobiDB-lite"/>
    </source>
</evidence>
<feature type="region of interest" description="Disordered" evidence="4">
    <location>
        <begin position="1"/>
        <end position="30"/>
    </location>
</feature>
<dbReference type="Pfam" id="PF08240">
    <property type="entry name" value="ADH_N"/>
    <property type="match status" value="1"/>
</dbReference>
<feature type="domain" description="Enoyl reductase (ER)" evidence="5">
    <location>
        <begin position="2"/>
        <end position="270"/>
    </location>
</feature>